<dbReference type="InterPro" id="IPR007430">
    <property type="entry name" value="VirB8"/>
</dbReference>
<evidence type="ECO:0000256" key="2">
    <source>
        <dbReference type="ARBA" id="ARBA00022989"/>
    </source>
</evidence>
<evidence type="ECO:0000256" key="5">
    <source>
        <dbReference type="SAM" id="Phobius"/>
    </source>
</evidence>
<organism evidence="7 8">
    <name type="scientific">Pseudovibrio denitrificans</name>
    <dbReference type="NCBI Taxonomy" id="258256"/>
    <lineage>
        <taxon>Bacteria</taxon>
        <taxon>Pseudomonadati</taxon>
        <taxon>Pseudomonadota</taxon>
        <taxon>Alphaproteobacteria</taxon>
        <taxon>Hyphomicrobiales</taxon>
        <taxon>Stappiaceae</taxon>
        <taxon>Pseudovibrio</taxon>
    </lineage>
</organism>
<proteinExistence type="predicted"/>
<sequence>MLHKLKFGKKKKAEPEATVEGTALIEGGAPEVSVAGERPGAHEAVLDADPFAYKTAHRRMVSLFKVSVFLNVVTGLGLATALQVLATAIPLKTTEVALLRVDPADDRIYRVEPISVEVDGFELMLEKMARRYVAQILAIDGISQGARFREVATYSDPAFYRDFLKENEGRIDQAIEDGLNRSITVETASQVDAYDGVYQYSVDFIQTDKIGKQPPEQSKLRAYLEMTTRPQEVTTVERFENPLGIRILKLAVQERPTT</sequence>
<dbReference type="AlphaFoldDB" id="A0A1I7DVC7"/>
<evidence type="ECO:0000256" key="1">
    <source>
        <dbReference type="ARBA" id="ARBA00022692"/>
    </source>
</evidence>
<keyword evidence="1 5" id="KW-0812">Transmembrane</keyword>
<evidence type="ECO:0000256" key="3">
    <source>
        <dbReference type="ARBA" id="ARBA00023136"/>
    </source>
</evidence>
<comment type="subcellular location">
    <subcellularLocation>
        <location evidence="4">Endomembrane system</location>
        <topology evidence="4">Single-pass membrane protein</topology>
    </subcellularLocation>
</comment>
<accession>A0A1I7DVC7</accession>
<feature type="domain" description="Bacterial virulence protein VirB8" evidence="6">
    <location>
        <begin position="72"/>
        <end position="253"/>
    </location>
</feature>
<name>A0A1I7DVC7_9HYPH</name>
<dbReference type="Gene3D" id="3.10.450.230">
    <property type="entry name" value="VirB8 protein"/>
    <property type="match status" value="1"/>
</dbReference>
<dbReference type="EMBL" id="FPBD01000011">
    <property type="protein sequence ID" value="SFU15630.1"/>
    <property type="molecule type" value="Genomic_DNA"/>
</dbReference>
<keyword evidence="8" id="KW-1185">Reference proteome</keyword>
<keyword evidence="2 5" id="KW-1133">Transmembrane helix</keyword>
<dbReference type="GO" id="GO:0012505">
    <property type="term" value="C:endomembrane system"/>
    <property type="evidence" value="ECO:0007669"/>
    <property type="project" value="UniProtKB-SubCell"/>
</dbReference>
<dbReference type="SUPFAM" id="SSF54427">
    <property type="entry name" value="NTF2-like"/>
    <property type="match status" value="1"/>
</dbReference>
<protein>
    <submittedName>
        <fullName evidence="7">Type IV secretory pathway, component VirB8</fullName>
    </submittedName>
</protein>
<dbReference type="InterPro" id="IPR032710">
    <property type="entry name" value="NTF2-like_dom_sf"/>
</dbReference>
<dbReference type="Proteomes" id="UP000183371">
    <property type="component" value="Unassembled WGS sequence"/>
</dbReference>
<dbReference type="Pfam" id="PF04335">
    <property type="entry name" value="VirB8"/>
    <property type="match status" value="1"/>
</dbReference>
<keyword evidence="3 5" id="KW-0472">Membrane</keyword>
<feature type="transmembrane region" description="Helical" evidence="5">
    <location>
        <begin position="68"/>
        <end position="91"/>
    </location>
</feature>
<gene>
    <name evidence="7" type="ORF">SAMN05444141_11167</name>
</gene>
<dbReference type="GO" id="GO:0016020">
    <property type="term" value="C:membrane"/>
    <property type="evidence" value="ECO:0007669"/>
    <property type="project" value="InterPro"/>
</dbReference>
<dbReference type="RefSeq" id="WP_054785466.1">
    <property type="nucleotide sequence ID" value="NZ_FPBD01000011.1"/>
</dbReference>
<evidence type="ECO:0000313" key="7">
    <source>
        <dbReference type="EMBL" id="SFU15630.1"/>
    </source>
</evidence>
<reference evidence="8" key="1">
    <citation type="submission" date="2016-10" db="EMBL/GenBank/DDBJ databases">
        <authorList>
            <person name="Varghese N."/>
            <person name="Submissions S."/>
        </authorList>
    </citation>
    <scope>NUCLEOTIDE SEQUENCE [LARGE SCALE GENOMIC DNA]</scope>
    <source>
        <strain evidence="8">DSM 17465</strain>
    </source>
</reference>
<evidence type="ECO:0000256" key="4">
    <source>
        <dbReference type="ARBA" id="ARBA00037847"/>
    </source>
</evidence>
<evidence type="ECO:0000259" key="6">
    <source>
        <dbReference type="Pfam" id="PF04335"/>
    </source>
</evidence>
<evidence type="ECO:0000313" key="8">
    <source>
        <dbReference type="Proteomes" id="UP000183371"/>
    </source>
</evidence>